<organism evidence="3 4">
    <name type="scientific">Tigriopus californicus</name>
    <name type="common">Marine copepod</name>
    <dbReference type="NCBI Taxonomy" id="6832"/>
    <lineage>
        <taxon>Eukaryota</taxon>
        <taxon>Metazoa</taxon>
        <taxon>Ecdysozoa</taxon>
        <taxon>Arthropoda</taxon>
        <taxon>Crustacea</taxon>
        <taxon>Multicrustacea</taxon>
        <taxon>Hexanauplia</taxon>
        <taxon>Copepoda</taxon>
        <taxon>Harpacticoida</taxon>
        <taxon>Harpacticidae</taxon>
        <taxon>Tigriopus</taxon>
    </lineage>
</organism>
<gene>
    <name evidence="3" type="ORF">TCAL_14212</name>
</gene>
<feature type="chain" id="PRO_5021939690" description="Peptidase M10 metallopeptidase domain-containing protein" evidence="2">
    <location>
        <begin position="19"/>
        <end position="267"/>
    </location>
</feature>
<dbReference type="EMBL" id="VCGU01000010">
    <property type="protein sequence ID" value="TRY69448.1"/>
    <property type="molecule type" value="Genomic_DNA"/>
</dbReference>
<evidence type="ECO:0008006" key="5">
    <source>
        <dbReference type="Google" id="ProtNLM"/>
    </source>
</evidence>
<feature type="signal peptide" evidence="2">
    <location>
        <begin position="1"/>
        <end position="18"/>
    </location>
</feature>
<proteinExistence type="predicted"/>
<keyword evidence="4" id="KW-1185">Reference proteome</keyword>
<dbReference type="AlphaFoldDB" id="A0A553NVJ3"/>
<reference evidence="3 4" key="1">
    <citation type="journal article" date="2018" name="Nat. Ecol. Evol.">
        <title>Genomic signatures of mitonuclear coevolution across populations of Tigriopus californicus.</title>
        <authorList>
            <person name="Barreto F.S."/>
            <person name="Watson E.T."/>
            <person name="Lima T.G."/>
            <person name="Willett C.S."/>
            <person name="Edmands S."/>
            <person name="Li W."/>
            <person name="Burton R.S."/>
        </authorList>
    </citation>
    <scope>NUCLEOTIDE SEQUENCE [LARGE SCALE GENOMIC DNA]</scope>
    <source>
        <strain evidence="3 4">San Diego</strain>
    </source>
</reference>
<comment type="caution">
    <text evidence="3">The sequence shown here is derived from an EMBL/GenBank/DDBJ whole genome shotgun (WGS) entry which is preliminary data.</text>
</comment>
<evidence type="ECO:0000313" key="3">
    <source>
        <dbReference type="EMBL" id="TRY69448.1"/>
    </source>
</evidence>
<evidence type="ECO:0000256" key="2">
    <source>
        <dbReference type="SAM" id="SignalP"/>
    </source>
</evidence>
<dbReference type="Proteomes" id="UP000318571">
    <property type="component" value="Chromosome 1"/>
</dbReference>
<name>A0A553NVJ3_TIGCA</name>
<keyword evidence="2" id="KW-0732">Signal</keyword>
<feature type="region of interest" description="Disordered" evidence="1">
    <location>
        <begin position="48"/>
        <end position="73"/>
    </location>
</feature>
<evidence type="ECO:0000256" key="1">
    <source>
        <dbReference type="SAM" id="MobiDB-lite"/>
    </source>
</evidence>
<evidence type="ECO:0000313" key="4">
    <source>
        <dbReference type="Proteomes" id="UP000318571"/>
    </source>
</evidence>
<sequence>MKAYLAIALLASVASVLSEPTSYQSNGVGGAGGGIQPLHPLEGAEFAHASETPSESPHLGRYRRYGSRYGGHRGGGGGGYRGGYSRYSKGGHSGGYGGRHSAGGFGGGHSGGGFGGSKGGGFGGGKGGGFGGGGFGSAGHSFSKHHRKRSIEAGRDEDWIQHLLEASIEDENDCDKKFVCEVSTKPMEAMDFTELFIYKVFGSHGTDIDVEDMSVEFQLAHAVGHVAGFDHCEDIYARCNLSYEDILVSMKQRFEREESNENDLKEP</sequence>
<protein>
    <recommendedName>
        <fullName evidence="5">Peptidase M10 metallopeptidase domain-containing protein</fullName>
    </recommendedName>
</protein>
<accession>A0A553NVJ3</accession>